<dbReference type="EMBL" id="CP081869">
    <property type="protein sequence ID" value="QZN98875.1"/>
    <property type="molecule type" value="Genomic_DNA"/>
</dbReference>
<dbReference type="Proteomes" id="UP000825701">
    <property type="component" value="Chromosome"/>
</dbReference>
<dbReference type="AlphaFoldDB" id="A0A9E6ULF2"/>
<proteinExistence type="predicted"/>
<evidence type="ECO:0000313" key="1">
    <source>
        <dbReference type="EMBL" id="QZN98875.1"/>
    </source>
</evidence>
<accession>A0A9E6ULF2</accession>
<protein>
    <submittedName>
        <fullName evidence="1">Uncharacterized protein</fullName>
    </submittedName>
</protein>
<reference evidence="1" key="1">
    <citation type="submission" date="2021-08" db="EMBL/GenBank/DDBJ databases">
        <authorList>
            <person name="Zhang H."/>
            <person name="Xu M."/>
            <person name="Yu Z."/>
            <person name="Yang L."/>
            <person name="Cai Y."/>
        </authorList>
    </citation>
    <scope>NUCLEOTIDE SEQUENCE</scope>
    <source>
        <strain evidence="1">CHL1</strain>
    </source>
</reference>
<keyword evidence="2" id="KW-1185">Reference proteome</keyword>
<gene>
    <name evidence="1" type="ORF">K6K41_18390</name>
</gene>
<organism evidence="1 2">
    <name type="scientific">Chenggangzhangella methanolivorans</name>
    <dbReference type="NCBI Taxonomy" id="1437009"/>
    <lineage>
        <taxon>Bacteria</taxon>
        <taxon>Pseudomonadati</taxon>
        <taxon>Pseudomonadota</taxon>
        <taxon>Alphaproteobacteria</taxon>
        <taxon>Hyphomicrobiales</taxon>
        <taxon>Methylopilaceae</taxon>
        <taxon>Chenggangzhangella</taxon>
    </lineage>
</organism>
<name>A0A9E6ULF2_9HYPH</name>
<evidence type="ECO:0000313" key="2">
    <source>
        <dbReference type="Proteomes" id="UP000825701"/>
    </source>
</evidence>
<sequence>MLAGKPAAAFQAELARDVGSQIRLATALSRMIVHAPVQRLAQLVAPAVVRWLAGATRLKAPSPSSAAPVSAARG</sequence>
<dbReference type="KEGG" id="cmet:K6K41_18390"/>